<dbReference type="AlphaFoldDB" id="A0A843XB13"/>
<feature type="transmembrane region" description="Helical" evidence="2">
    <location>
        <begin position="20"/>
        <end position="44"/>
    </location>
</feature>
<keyword evidence="2" id="KW-0472">Membrane</keyword>
<reference evidence="3" key="1">
    <citation type="submission" date="2017-07" db="EMBL/GenBank/DDBJ databases">
        <title>Taro Niue Genome Assembly and Annotation.</title>
        <authorList>
            <person name="Atibalentja N."/>
            <person name="Keating K."/>
            <person name="Fields C.J."/>
        </authorList>
    </citation>
    <scope>NUCLEOTIDE SEQUENCE</scope>
    <source>
        <strain evidence="3">Niue_2</strain>
        <tissue evidence="3">Leaf</tissue>
    </source>
</reference>
<feature type="transmembrane region" description="Helical" evidence="2">
    <location>
        <begin position="56"/>
        <end position="76"/>
    </location>
</feature>
<feature type="compositionally biased region" description="Low complexity" evidence="1">
    <location>
        <begin position="154"/>
        <end position="167"/>
    </location>
</feature>
<keyword evidence="4" id="KW-1185">Reference proteome</keyword>
<feature type="compositionally biased region" description="Polar residues" evidence="1">
    <location>
        <begin position="134"/>
        <end position="143"/>
    </location>
</feature>
<proteinExistence type="predicted"/>
<evidence type="ECO:0000256" key="2">
    <source>
        <dbReference type="SAM" id="Phobius"/>
    </source>
</evidence>
<feature type="non-terminal residue" evidence="3">
    <location>
        <position position="1"/>
    </location>
</feature>
<comment type="caution">
    <text evidence="3">The sequence shown here is derived from an EMBL/GenBank/DDBJ whole genome shotgun (WGS) entry which is preliminary data.</text>
</comment>
<feature type="region of interest" description="Disordered" evidence="1">
    <location>
        <begin position="115"/>
        <end position="177"/>
    </location>
</feature>
<evidence type="ECO:0000313" key="3">
    <source>
        <dbReference type="EMBL" id="MQM16493.1"/>
    </source>
</evidence>
<protein>
    <recommendedName>
        <fullName evidence="5">Transmembrane protein</fullName>
    </recommendedName>
</protein>
<dbReference type="Proteomes" id="UP000652761">
    <property type="component" value="Unassembled WGS sequence"/>
</dbReference>
<keyword evidence="2" id="KW-1133">Transmembrane helix</keyword>
<evidence type="ECO:0008006" key="5">
    <source>
        <dbReference type="Google" id="ProtNLM"/>
    </source>
</evidence>
<organism evidence="3 4">
    <name type="scientific">Colocasia esculenta</name>
    <name type="common">Wild taro</name>
    <name type="synonym">Arum esculentum</name>
    <dbReference type="NCBI Taxonomy" id="4460"/>
    <lineage>
        <taxon>Eukaryota</taxon>
        <taxon>Viridiplantae</taxon>
        <taxon>Streptophyta</taxon>
        <taxon>Embryophyta</taxon>
        <taxon>Tracheophyta</taxon>
        <taxon>Spermatophyta</taxon>
        <taxon>Magnoliopsida</taxon>
        <taxon>Liliopsida</taxon>
        <taxon>Araceae</taxon>
        <taxon>Aroideae</taxon>
        <taxon>Colocasieae</taxon>
        <taxon>Colocasia</taxon>
    </lineage>
</organism>
<dbReference type="EMBL" id="NMUH01007032">
    <property type="protein sequence ID" value="MQM16493.1"/>
    <property type="molecule type" value="Genomic_DNA"/>
</dbReference>
<keyword evidence="2" id="KW-0812">Transmembrane</keyword>
<accession>A0A843XB13</accession>
<gene>
    <name evidence="3" type="ORF">Taro_049451</name>
</gene>
<sequence length="285" mass="30842">CNKRNLLRYAPRSHFWWWRWGISSLPPLLCVVITLAVTTVICTAGTSTLPYAAAKAAATTTLLLVTALGLSANFMISSFSVGRAPYRPHTSAMWHEKILRFPSWSLSTRREGKVNLSKTDTRASSPRKGEDQAIFNSSPSFSRNQEEWEEGRNPPTALSSLLRSPAASQPPPLSSNQAAASSLSTAFLCSSLPVTSQKASQKEASNPLSPAATTAFSSVVGRDFLLKTRNLSESTPCMMKRFVTDEGMSIMLTPSASRPTGNFVGLVSSSGDVDYVNATSFKTHE</sequence>
<evidence type="ECO:0000313" key="4">
    <source>
        <dbReference type="Proteomes" id="UP000652761"/>
    </source>
</evidence>
<evidence type="ECO:0000256" key="1">
    <source>
        <dbReference type="SAM" id="MobiDB-lite"/>
    </source>
</evidence>
<name>A0A843XB13_COLES</name>